<evidence type="ECO:0000313" key="3">
    <source>
        <dbReference type="Proteomes" id="UP000029844"/>
    </source>
</evidence>
<reference evidence="2 3" key="1">
    <citation type="submission" date="2014-05" db="EMBL/GenBank/DDBJ databases">
        <title>Novel Listeriaceae from food processing environments.</title>
        <authorList>
            <person name="den Bakker H.C."/>
        </authorList>
    </citation>
    <scope>NUCLEOTIDE SEQUENCE [LARGE SCALE GENOMIC DNA]</scope>
    <source>
        <strain evidence="2 3">FSL A5-0281</strain>
    </source>
</reference>
<dbReference type="InterPro" id="IPR018225">
    <property type="entry name" value="Transaldolase_AS"/>
</dbReference>
<proteinExistence type="predicted"/>
<dbReference type="EMBL" id="JNFA01000030">
    <property type="protein sequence ID" value="KGL37897.1"/>
    <property type="molecule type" value="Genomic_DNA"/>
</dbReference>
<dbReference type="InterPro" id="IPR001585">
    <property type="entry name" value="TAL/FSA"/>
</dbReference>
<dbReference type="GO" id="GO:0005975">
    <property type="term" value="P:carbohydrate metabolic process"/>
    <property type="evidence" value="ECO:0007669"/>
    <property type="project" value="InterPro"/>
</dbReference>
<gene>
    <name evidence="2" type="ORF">EP57_15160</name>
</gene>
<dbReference type="RefSeq" id="WP_036087951.1">
    <property type="nucleotide sequence ID" value="NZ_CBCSHQ010000003.1"/>
</dbReference>
<dbReference type="PROSITE" id="PS01054">
    <property type="entry name" value="TRANSALDOLASE_1"/>
    <property type="match status" value="1"/>
</dbReference>
<dbReference type="Gene3D" id="3.20.20.70">
    <property type="entry name" value="Aldolase class I"/>
    <property type="match status" value="1"/>
</dbReference>
<name>A0A099VYP4_9LIST</name>
<dbReference type="InterPro" id="IPR013785">
    <property type="entry name" value="Aldolase_TIM"/>
</dbReference>
<dbReference type="eggNOG" id="COG0176">
    <property type="taxonomic scope" value="Bacteria"/>
</dbReference>
<organism evidence="2 3">
    <name type="scientific">Listeria booriae</name>
    <dbReference type="NCBI Taxonomy" id="1552123"/>
    <lineage>
        <taxon>Bacteria</taxon>
        <taxon>Bacillati</taxon>
        <taxon>Bacillota</taxon>
        <taxon>Bacilli</taxon>
        <taxon>Bacillales</taxon>
        <taxon>Listeriaceae</taxon>
        <taxon>Listeria</taxon>
    </lineage>
</organism>
<evidence type="ECO:0000256" key="1">
    <source>
        <dbReference type="ARBA" id="ARBA00023270"/>
    </source>
</evidence>
<evidence type="ECO:0000313" key="2">
    <source>
        <dbReference type="EMBL" id="KGL37897.1"/>
    </source>
</evidence>
<dbReference type="GeneID" id="58718676"/>
<sequence>MFLDTANVKEIEAMQAFHWLTGVTTNPTLLAKEKGKSRADISREILSILHDEQRLFVQATGETQDVLYDDAQTILSLDTRIALKIPADEIGFRVITQLKQERPDIEILATAIFSVEQSYLAALAGCEWVAPYVNRMANQGLDAKQVVASTAKLFKQLEAPTKILGASFKNTAQVTDTLLAGATDVTIPSDLVQAIMQNKLAADSIRVFNQDAKGGKS</sequence>
<accession>A0A099VYP4</accession>
<keyword evidence="3" id="KW-1185">Reference proteome</keyword>
<comment type="caution">
    <text evidence="2">The sequence shown here is derived from an EMBL/GenBank/DDBJ whole genome shotgun (WGS) entry which is preliminary data.</text>
</comment>
<protein>
    <submittedName>
        <fullName evidence="2">Uncharacterized protein</fullName>
    </submittedName>
</protein>
<dbReference type="PANTHER" id="PTHR10683">
    <property type="entry name" value="TRANSALDOLASE"/>
    <property type="match status" value="1"/>
</dbReference>
<dbReference type="Pfam" id="PF00923">
    <property type="entry name" value="TAL_FSA"/>
    <property type="match status" value="1"/>
</dbReference>
<dbReference type="AlphaFoldDB" id="A0A099VYP4"/>
<dbReference type="OrthoDB" id="9807051at2"/>
<dbReference type="STRING" id="1552123.EP57_15160"/>
<dbReference type="PANTHER" id="PTHR10683:SF28">
    <property type="entry name" value="TRANSALDOLASE C"/>
    <property type="match status" value="1"/>
</dbReference>
<dbReference type="Proteomes" id="UP000029844">
    <property type="component" value="Unassembled WGS sequence"/>
</dbReference>
<dbReference type="SUPFAM" id="SSF51569">
    <property type="entry name" value="Aldolase"/>
    <property type="match status" value="1"/>
</dbReference>
<keyword evidence="1" id="KW-0704">Schiff base</keyword>